<evidence type="ECO:0000259" key="6">
    <source>
        <dbReference type="Pfam" id="PF02826"/>
    </source>
</evidence>
<feature type="domain" description="D-isomer specific 2-hydroxyacid dehydrogenase catalytic" evidence="5">
    <location>
        <begin position="25"/>
        <end position="321"/>
    </location>
</feature>
<evidence type="ECO:0000256" key="1">
    <source>
        <dbReference type="ARBA" id="ARBA00005854"/>
    </source>
</evidence>
<dbReference type="Pfam" id="PF02826">
    <property type="entry name" value="2-Hacid_dh_C"/>
    <property type="match status" value="1"/>
</dbReference>
<keyword evidence="3" id="KW-0520">NAD</keyword>
<dbReference type="SUPFAM" id="SSF52283">
    <property type="entry name" value="Formate/glycerate dehydrogenase catalytic domain-like"/>
    <property type="match status" value="1"/>
</dbReference>
<reference evidence="7 8" key="1">
    <citation type="journal article" date="2014" name="BMC Genomics">
        <title>Genome sequencing of four Aureobasidium pullulans varieties: biotechnological potential, stress tolerance, and description of new species.</title>
        <authorList>
            <person name="Gostin Ar C."/>
            <person name="Ohm R.A."/>
            <person name="Kogej T."/>
            <person name="Sonjak S."/>
            <person name="Turk M."/>
            <person name="Zajc J."/>
            <person name="Zalar P."/>
            <person name="Grube M."/>
            <person name="Sun H."/>
            <person name="Han J."/>
            <person name="Sharma A."/>
            <person name="Chiniquy J."/>
            <person name="Ngan C.Y."/>
            <person name="Lipzen A."/>
            <person name="Barry K."/>
            <person name="Grigoriev I.V."/>
            <person name="Gunde-Cimerman N."/>
        </authorList>
    </citation>
    <scope>NUCLEOTIDE SEQUENCE [LARGE SCALE GENOMIC DNA]</scope>
    <source>
        <strain evidence="7 8">CBS 147.97</strain>
    </source>
</reference>
<dbReference type="PANTHER" id="PTHR43761">
    <property type="entry name" value="D-ISOMER SPECIFIC 2-HYDROXYACID DEHYDROGENASE FAMILY PROTEIN (AFU_ORTHOLOGUE AFUA_1G13630)"/>
    <property type="match status" value="1"/>
</dbReference>
<dbReference type="Pfam" id="PF00389">
    <property type="entry name" value="2-Hacid_dh"/>
    <property type="match status" value="1"/>
</dbReference>
<evidence type="ECO:0000313" key="7">
    <source>
        <dbReference type="EMBL" id="KEQ72720.1"/>
    </source>
</evidence>
<dbReference type="InterPro" id="IPR036291">
    <property type="entry name" value="NAD(P)-bd_dom_sf"/>
</dbReference>
<name>A0A074WHY6_9PEZI</name>
<evidence type="ECO:0000256" key="2">
    <source>
        <dbReference type="ARBA" id="ARBA00023002"/>
    </source>
</evidence>
<evidence type="ECO:0000256" key="4">
    <source>
        <dbReference type="RuleBase" id="RU003719"/>
    </source>
</evidence>
<dbReference type="AlphaFoldDB" id="A0A074WHY6"/>
<dbReference type="PROSITE" id="PS00671">
    <property type="entry name" value="D_2_HYDROXYACID_DH_3"/>
    <property type="match status" value="1"/>
</dbReference>
<dbReference type="EMBL" id="KL584711">
    <property type="protein sequence ID" value="KEQ72720.1"/>
    <property type="molecule type" value="Genomic_DNA"/>
</dbReference>
<dbReference type="InterPro" id="IPR006139">
    <property type="entry name" value="D-isomer_2_OHA_DH_cat_dom"/>
</dbReference>
<dbReference type="RefSeq" id="XP_013426613.1">
    <property type="nucleotide sequence ID" value="XM_013571159.1"/>
</dbReference>
<dbReference type="SUPFAM" id="SSF51735">
    <property type="entry name" value="NAD(P)-binding Rossmann-fold domains"/>
    <property type="match status" value="1"/>
</dbReference>
<accession>A0A074WHY6</accession>
<sequence length="323" mass="34819">MAPSRIDSSPEPQLEHNSGKPTVYLIDEYHPDAVKHCKTLFNVIGPQDPEIKNWRQNARYLLVKGSQVTAEDIAQAKDLKAIGKQGVGIDKIDAAACKAAGIKIFNTPGVNSNAVAELVLALTMSVAREIRPIALRQGAGEAVSKATCSGLILTGRSIGLIGMGNISRRVAEIFRGAFGSHIIAYDPFLPADAWSDLPHERAASVDEVLSADVVSIHVPLVKDTRNLISYAQLERMQPTSILINAARGGIVNEADLARALHQGLIWGAGLDCHMQEPPTKEMYAKLWSSPRVVSTPHIGAATDQTQMETAKAAVDFLFDFAKQ</sequence>
<evidence type="ECO:0000256" key="3">
    <source>
        <dbReference type="ARBA" id="ARBA00023027"/>
    </source>
</evidence>
<dbReference type="GeneID" id="25410902"/>
<proteinExistence type="inferred from homology"/>
<dbReference type="HOGENOM" id="CLU_019796_1_3_1"/>
<dbReference type="Proteomes" id="UP000027730">
    <property type="component" value="Unassembled WGS sequence"/>
</dbReference>
<dbReference type="Gene3D" id="3.40.50.720">
    <property type="entry name" value="NAD(P)-binding Rossmann-like Domain"/>
    <property type="match status" value="2"/>
</dbReference>
<dbReference type="OrthoDB" id="298012at2759"/>
<dbReference type="GO" id="GO:0016616">
    <property type="term" value="F:oxidoreductase activity, acting on the CH-OH group of donors, NAD or NADP as acceptor"/>
    <property type="evidence" value="ECO:0007669"/>
    <property type="project" value="InterPro"/>
</dbReference>
<comment type="similarity">
    <text evidence="1 4">Belongs to the D-isomer specific 2-hydroxyacid dehydrogenase family.</text>
</comment>
<evidence type="ECO:0000259" key="5">
    <source>
        <dbReference type="Pfam" id="PF00389"/>
    </source>
</evidence>
<organism evidence="7 8">
    <name type="scientific">Aureobasidium namibiae CBS 147.97</name>
    <dbReference type="NCBI Taxonomy" id="1043004"/>
    <lineage>
        <taxon>Eukaryota</taxon>
        <taxon>Fungi</taxon>
        <taxon>Dikarya</taxon>
        <taxon>Ascomycota</taxon>
        <taxon>Pezizomycotina</taxon>
        <taxon>Dothideomycetes</taxon>
        <taxon>Dothideomycetidae</taxon>
        <taxon>Dothideales</taxon>
        <taxon>Saccotheciaceae</taxon>
        <taxon>Aureobasidium</taxon>
    </lineage>
</organism>
<dbReference type="InterPro" id="IPR050418">
    <property type="entry name" value="D-iso_2-hydroxyacid_DH_PdxB"/>
</dbReference>
<keyword evidence="2 4" id="KW-0560">Oxidoreductase</keyword>
<keyword evidence="8" id="KW-1185">Reference proteome</keyword>
<feature type="domain" description="D-isomer specific 2-hydroxyacid dehydrogenase NAD-binding" evidence="6">
    <location>
        <begin position="120"/>
        <end position="299"/>
    </location>
</feature>
<dbReference type="InterPro" id="IPR006140">
    <property type="entry name" value="D-isomer_DH_NAD-bd"/>
</dbReference>
<gene>
    <name evidence="7" type="ORF">M436DRAFT_48620</name>
</gene>
<protein>
    <submittedName>
        <fullName evidence="7">Putative D-3-phosphoglycerate dehydrogenase</fullName>
    </submittedName>
</protein>
<evidence type="ECO:0000313" key="8">
    <source>
        <dbReference type="Proteomes" id="UP000027730"/>
    </source>
</evidence>
<dbReference type="GO" id="GO:0051287">
    <property type="term" value="F:NAD binding"/>
    <property type="evidence" value="ECO:0007669"/>
    <property type="project" value="InterPro"/>
</dbReference>
<dbReference type="PANTHER" id="PTHR43761:SF1">
    <property type="entry name" value="D-ISOMER SPECIFIC 2-HYDROXYACID DEHYDROGENASE CATALYTIC DOMAIN-CONTAINING PROTEIN-RELATED"/>
    <property type="match status" value="1"/>
</dbReference>
<dbReference type="STRING" id="1043004.A0A074WHY6"/>
<dbReference type="InterPro" id="IPR029753">
    <property type="entry name" value="D-isomer_DH_CS"/>
</dbReference>